<organism evidence="2">
    <name type="scientific">Candidatus Magnetobacterium bavaricum</name>
    <dbReference type="NCBI Taxonomy" id="29290"/>
    <lineage>
        <taxon>Bacteria</taxon>
        <taxon>Pseudomonadati</taxon>
        <taxon>Nitrospirota</taxon>
        <taxon>Thermodesulfovibrionia</taxon>
        <taxon>Thermodesulfovibrionales</taxon>
        <taxon>Candidatus Magnetobacteriaceae</taxon>
        <taxon>Candidatus Magnetobacterium</taxon>
    </lineage>
</organism>
<protein>
    <submittedName>
        <fullName evidence="2">Uncharacterized protein</fullName>
    </submittedName>
</protein>
<dbReference type="AlphaFoldDB" id="D7GXE3"/>
<gene>
    <name evidence="2" type="ORF">mtbajb2F00022</name>
</gene>
<evidence type="ECO:0000256" key="1">
    <source>
        <dbReference type="SAM" id="MobiDB-lite"/>
    </source>
</evidence>
<proteinExistence type="predicted"/>
<accession>D7GXE3</accession>
<feature type="compositionally biased region" description="Low complexity" evidence="1">
    <location>
        <begin position="1"/>
        <end position="11"/>
    </location>
</feature>
<reference evidence="2" key="1">
    <citation type="journal article" date="2010" name="Environ. Microbiol.">
        <title>Cultivation-independent characterization of 'Candidatus Magnetobacterium bavaricum' via ultrastructural, geochemical, ecological and metagenomic methods.</title>
        <authorList>
            <person name="Jogler C."/>
            <person name="Niebler M."/>
            <person name="Lin W."/>
            <person name="Kube M."/>
            <person name="Wanner G."/>
            <person name="Kolinko S."/>
            <person name="Stief P."/>
            <person name="Beck A.J."/>
            <person name="de Beer D."/>
            <person name="Petersen N."/>
            <person name="Pan Y."/>
            <person name="Amann R."/>
            <person name="Reinhardt R."/>
            <person name="Schuler D."/>
        </authorList>
    </citation>
    <scope>NUCLEOTIDE SEQUENCE</scope>
</reference>
<evidence type="ECO:0000313" key="2">
    <source>
        <dbReference type="EMBL" id="CBL42933.1"/>
    </source>
</evidence>
<sequence length="89" mass="9795">MYPKLYLTSPSTPLPPYTPTTSTPNTIYKGGLPQQTVLLHMLTHAPTKGPHPTGRGRCIRRKERGYGFLALQGVSQPPGHLPAPFRPHL</sequence>
<dbReference type="EMBL" id="FP929063">
    <property type="protein sequence ID" value="CBL42933.1"/>
    <property type="molecule type" value="Genomic_DNA"/>
</dbReference>
<name>D7GXE3_9BACT</name>
<feature type="region of interest" description="Disordered" evidence="1">
    <location>
        <begin position="1"/>
        <end position="23"/>
    </location>
</feature>